<reference evidence="5 6" key="1">
    <citation type="submission" date="2019-12" db="EMBL/GenBank/DDBJ databases">
        <authorList>
            <person name="Dong K."/>
        </authorList>
    </citation>
    <scope>NUCLEOTIDE SEQUENCE [LARGE SCALE GENOMIC DNA]</scope>
    <source>
        <strain evidence="5 6">JCM 31225</strain>
    </source>
</reference>
<dbReference type="InterPro" id="IPR051259">
    <property type="entry name" value="rRNA_Methyltransferase"/>
</dbReference>
<dbReference type="SUPFAM" id="SSF75217">
    <property type="entry name" value="alpha/beta knot"/>
    <property type="match status" value="1"/>
</dbReference>
<organism evidence="5 6">
    <name type="scientific">Sphingobacterium humi</name>
    <dbReference type="NCBI Taxonomy" id="1796905"/>
    <lineage>
        <taxon>Bacteria</taxon>
        <taxon>Pseudomonadati</taxon>
        <taxon>Bacteroidota</taxon>
        <taxon>Sphingobacteriia</taxon>
        <taxon>Sphingobacteriales</taxon>
        <taxon>Sphingobacteriaceae</taxon>
        <taxon>Sphingobacterium</taxon>
    </lineage>
</organism>
<keyword evidence="2 5" id="KW-0489">Methyltransferase</keyword>
<dbReference type="GO" id="GO:0032259">
    <property type="term" value="P:methylation"/>
    <property type="evidence" value="ECO:0007669"/>
    <property type="project" value="UniProtKB-KW"/>
</dbReference>
<proteinExistence type="inferred from homology"/>
<dbReference type="OrthoDB" id="9785673at2"/>
<dbReference type="InterPro" id="IPR053888">
    <property type="entry name" value="MRM3-like_sub_bind"/>
</dbReference>
<dbReference type="InterPro" id="IPR029028">
    <property type="entry name" value="Alpha/beta_knot_MTases"/>
</dbReference>
<evidence type="ECO:0000256" key="3">
    <source>
        <dbReference type="ARBA" id="ARBA00022679"/>
    </source>
</evidence>
<dbReference type="Pfam" id="PF00588">
    <property type="entry name" value="SpoU_methylase"/>
    <property type="match status" value="1"/>
</dbReference>
<dbReference type="InterPro" id="IPR029026">
    <property type="entry name" value="tRNA_m1G_MTases_N"/>
</dbReference>
<sequence length="251" mass="27566">MLSKAQISLIASLQHKKFRNQHSLFVVEGIKSVMEFVHSTYKIQKIYATADAATKLGKIPQNIKLEELNEVELGKISQLKNPQGALALVELPITGTFNPVELSGKHSLVLDDVQDPGNLGTIIRTAEWFGITHIICSIGTVDCYNPKVVQATMGSLSRVQIHYLDIEGFLAQQKLPVFGALLNGNSIYETDFQQEGLILMGNEGNGIRESLLPRIDAAVTIPRIGKAESLNVAIATTLFCSELARQQLRKD</sequence>
<protein>
    <submittedName>
        <fullName evidence="5">RNA methyltransferase</fullName>
    </submittedName>
</protein>
<dbReference type="Pfam" id="PF22435">
    <property type="entry name" value="MRM3-like_sub_bind"/>
    <property type="match status" value="1"/>
</dbReference>
<keyword evidence="3 5" id="KW-0808">Transferase</keyword>
<accession>A0A6N8KZF9</accession>
<dbReference type="InterPro" id="IPR029064">
    <property type="entry name" value="Ribosomal_eL30-like_sf"/>
</dbReference>
<dbReference type="SMART" id="SM00967">
    <property type="entry name" value="SpoU_sub_bind"/>
    <property type="match status" value="1"/>
</dbReference>
<evidence type="ECO:0000313" key="6">
    <source>
        <dbReference type="Proteomes" id="UP000435036"/>
    </source>
</evidence>
<evidence type="ECO:0000256" key="2">
    <source>
        <dbReference type="ARBA" id="ARBA00022603"/>
    </source>
</evidence>
<dbReference type="InterPro" id="IPR001537">
    <property type="entry name" value="SpoU_MeTrfase"/>
</dbReference>
<dbReference type="CDD" id="cd18109">
    <property type="entry name" value="SpoU-like_RNA-MTase"/>
    <property type="match status" value="1"/>
</dbReference>
<dbReference type="GO" id="GO:0008173">
    <property type="term" value="F:RNA methyltransferase activity"/>
    <property type="evidence" value="ECO:0007669"/>
    <property type="project" value="InterPro"/>
</dbReference>
<dbReference type="GO" id="GO:0003723">
    <property type="term" value="F:RNA binding"/>
    <property type="evidence" value="ECO:0007669"/>
    <property type="project" value="InterPro"/>
</dbReference>
<dbReference type="InterPro" id="IPR013123">
    <property type="entry name" value="SpoU_subst-bd"/>
</dbReference>
<dbReference type="EMBL" id="WSQA01000009">
    <property type="protein sequence ID" value="MVZ62883.1"/>
    <property type="molecule type" value="Genomic_DNA"/>
</dbReference>
<dbReference type="RefSeq" id="WP_160369606.1">
    <property type="nucleotide sequence ID" value="NZ_WSQA01000009.1"/>
</dbReference>
<gene>
    <name evidence="5" type="ORF">GQF63_12685</name>
</gene>
<dbReference type="PANTHER" id="PTHR43191">
    <property type="entry name" value="RRNA METHYLTRANSFERASE 3"/>
    <property type="match status" value="1"/>
</dbReference>
<dbReference type="Gene3D" id="3.30.1330.30">
    <property type="match status" value="1"/>
</dbReference>
<comment type="similarity">
    <text evidence="1">Belongs to the class IV-like SAM-binding methyltransferase superfamily. RNA methyltransferase TrmH family.</text>
</comment>
<dbReference type="AlphaFoldDB" id="A0A6N8KZF9"/>
<dbReference type="GO" id="GO:0006396">
    <property type="term" value="P:RNA processing"/>
    <property type="evidence" value="ECO:0007669"/>
    <property type="project" value="InterPro"/>
</dbReference>
<evidence type="ECO:0000313" key="5">
    <source>
        <dbReference type="EMBL" id="MVZ62883.1"/>
    </source>
</evidence>
<dbReference type="SUPFAM" id="SSF55315">
    <property type="entry name" value="L30e-like"/>
    <property type="match status" value="1"/>
</dbReference>
<dbReference type="PANTHER" id="PTHR43191:SF2">
    <property type="entry name" value="RRNA METHYLTRANSFERASE 3, MITOCHONDRIAL"/>
    <property type="match status" value="1"/>
</dbReference>
<dbReference type="Gene3D" id="3.40.1280.10">
    <property type="match status" value="1"/>
</dbReference>
<dbReference type="GO" id="GO:0005737">
    <property type="term" value="C:cytoplasm"/>
    <property type="evidence" value="ECO:0007669"/>
    <property type="project" value="UniProtKB-ARBA"/>
</dbReference>
<dbReference type="Proteomes" id="UP000435036">
    <property type="component" value="Unassembled WGS sequence"/>
</dbReference>
<name>A0A6N8KZF9_9SPHI</name>
<evidence type="ECO:0000256" key="1">
    <source>
        <dbReference type="ARBA" id="ARBA00007228"/>
    </source>
</evidence>
<keyword evidence="6" id="KW-1185">Reference proteome</keyword>
<comment type="caution">
    <text evidence="5">The sequence shown here is derived from an EMBL/GenBank/DDBJ whole genome shotgun (WGS) entry which is preliminary data.</text>
</comment>
<evidence type="ECO:0000259" key="4">
    <source>
        <dbReference type="SMART" id="SM00967"/>
    </source>
</evidence>
<feature type="domain" description="RNA 2-O ribose methyltransferase substrate binding" evidence="4">
    <location>
        <begin position="26"/>
        <end position="95"/>
    </location>
</feature>